<comment type="similarity">
    <text evidence="6">Belongs to the ABC-4 integral membrane protein family.</text>
</comment>
<keyword evidence="12" id="KW-1185">Reference proteome</keyword>
<evidence type="ECO:0000256" key="7">
    <source>
        <dbReference type="SAM" id="MobiDB-lite"/>
    </source>
</evidence>
<feature type="transmembrane region" description="Helical" evidence="8">
    <location>
        <begin position="314"/>
        <end position="339"/>
    </location>
</feature>
<keyword evidence="3 8" id="KW-0812">Transmembrane</keyword>
<evidence type="ECO:0000256" key="4">
    <source>
        <dbReference type="ARBA" id="ARBA00022989"/>
    </source>
</evidence>
<dbReference type="AlphaFoldDB" id="F5XFQ6"/>
<dbReference type="KEGG" id="mph:MLP_24490"/>
<evidence type="ECO:0008006" key="13">
    <source>
        <dbReference type="Google" id="ProtNLM"/>
    </source>
</evidence>
<sequence length="436" mass="43837">MNLAESLRFAWRGVTANKARSLLTMLGVLIGVASVITLVAVGNGASASVTSTLNSLGSNTLTVTAGSSGAGLFGGGGPGGPGGPGGAGANAQTDSEDTDPFDGGTDIRKAQLTLGDAEALADRSQAPDVLGVAPVVSVSSVTATYRGNSHDVGTMTGTTPAYLLINNDTVAGGRAFTDDDYLDHARVALVGPTVAQELVGGDGNGILDKTINLNGNAFTVVGILTAKGSSGIQNQDDVIIAPATAVQDTLAGYQNLGSISVKATSADTVDAAQSQVERILDARHGTNSTDRDFSVTSSASFLSAATTITSTLTLLLGAIAGISLLVGGIGVMNIMLVTVTERTREIGIRKAIGAGKADIIAQFLLEAVMLSMIGGLLGVLLGSLTGLVEVGTFQPVVSPGSIVLAFSFSLAVGLIFGLYPANRAASLKPIDALRYE</sequence>
<proteinExistence type="inferred from homology"/>
<evidence type="ECO:0000256" key="3">
    <source>
        <dbReference type="ARBA" id="ARBA00022692"/>
    </source>
</evidence>
<feature type="domain" description="ABC3 transporter permease C-terminal" evidence="9">
    <location>
        <begin position="318"/>
        <end position="429"/>
    </location>
</feature>
<feature type="transmembrane region" description="Helical" evidence="8">
    <location>
        <begin position="359"/>
        <end position="381"/>
    </location>
</feature>
<dbReference type="Pfam" id="PF02687">
    <property type="entry name" value="FtsX"/>
    <property type="match status" value="1"/>
</dbReference>
<dbReference type="GO" id="GO:0005886">
    <property type="term" value="C:plasma membrane"/>
    <property type="evidence" value="ECO:0007669"/>
    <property type="project" value="UniProtKB-SubCell"/>
</dbReference>
<name>F5XFQ6_MICPN</name>
<dbReference type="PANTHER" id="PTHR30572">
    <property type="entry name" value="MEMBRANE COMPONENT OF TRANSPORTER-RELATED"/>
    <property type="match status" value="1"/>
</dbReference>
<dbReference type="EMBL" id="AP012204">
    <property type="protein sequence ID" value="BAK35463.1"/>
    <property type="molecule type" value="Genomic_DNA"/>
</dbReference>
<dbReference type="eggNOG" id="COG0577">
    <property type="taxonomic scope" value="Bacteria"/>
</dbReference>
<evidence type="ECO:0000256" key="1">
    <source>
        <dbReference type="ARBA" id="ARBA00004651"/>
    </source>
</evidence>
<accession>F5XFQ6</accession>
<dbReference type="Pfam" id="PF12704">
    <property type="entry name" value="MacB_PCD"/>
    <property type="match status" value="1"/>
</dbReference>
<keyword evidence="2" id="KW-1003">Cell membrane</keyword>
<feature type="transmembrane region" description="Helical" evidence="8">
    <location>
        <begin position="401"/>
        <end position="419"/>
    </location>
</feature>
<evidence type="ECO:0000259" key="9">
    <source>
        <dbReference type="Pfam" id="PF02687"/>
    </source>
</evidence>
<dbReference type="STRING" id="1032480.MLP_24490"/>
<feature type="transmembrane region" description="Helical" evidence="8">
    <location>
        <begin position="21"/>
        <end position="41"/>
    </location>
</feature>
<dbReference type="RefSeq" id="WP_013863333.1">
    <property type="nucleotide sequence ID" value="NC_015635.1"/>
</dbReference>
<feature type="region of interest" description="Disordered" evidence="7">
    <location>
        <begin position="72"/>
        <end position="103"/>
    </location>
</feature>
<evidence type="ECO:0000313" key="11">
    <source>
        <dbReference type="EMBL" id="BAK35463.1"/>
    </source>
</evidence>
<dbReference type="InterPro" id="IPR050250">
    <property type="entry name" value="Macrolide_Exporter_MacB"/>
</dbReference>
<protein>
    <recommendedName>
        <fullName evidence="13">ABC transporter permease protein</fullName>
    </recommendedName>
</protein>
<dbReference type="PANTHER" id="PTHR30572:SF4">
    <property type="entry name" value="ABC TRANSPORTER PERMEASE YTRF"/>
    <property type="match status" value="1"/>
</dbReference>
<reference evidence="11 12" key="1">
    <citation type="submission" date="2011-05" db="EMBL/GenBank/DDBJ databases">
        <title>Whole genome sequence of Microlunatus phosphovorus NM-1.</title>
        <authorList>
            <person name="Hosoyama A."/>
            <person name="Sasaki K."/>
            <person name="Harada T."/>
            <person name="Igarashi R."/>
            <person name="Kawakoshi A."/>
            <person name="Sasagawa M."/>
            <person name="Fukada J."/>
            <person name="Nakamura S."/>
            <person name="Katano Y."/>
            <person name="Hanada S."/>
            <person name="Kamagata Y."/>
            <person name="Nakamura N."/>
            <person name="Yamazaki S."/>
            <person name="Fujita N."/>
        </authorList>
    </citation>
    <scope>NUCLEOTIDE SEQUENCE [LARGE SCALE GENOMIC DNA]</scope>
    <source>
        <strain evidence="12">ATCC 700054 / DSM 10555 / JCM 9379 / NBRC 101784 / NCIMB 13414 / VKM Ac-1990 / NM-1</strain>
    </source>
</reference>
<dbReference type="GO" id="GO:0022857">
    <property type="term" value="F:transmembrane transporter activity"/>
    <property type="evidence" value="ECO:0007669"/>
    <property type="project" value="TreeGrafter"/>
</dbReference>
<keyword evidence="4 8" id="KW-1133">Transmembrane helix</keyword>
<gene>
    <name evidence="11" type="ordered locus">MLP_24490</name>
</gene>
<dbReference type="InterPro" id="IPR025857">
    <property type="entry name" value="MacB_PCD"/>
</dbReference>
<evidence type="ECO:0000313" key="12">
    <source>
        <dbReference type="Proteomes" id="UP000007947"/>
    </source>
</evidence>
<evidence type="ECO:0000256" key="2">
    <source>
        <dbReference type="ARBA" id="ARBA00022475"/>
    </source>
</evidence>
<comment type="subcellular location">
    <subcellularLocation>
        <location evidence="1">Cell membrane</location>
        <topology evidence="1">Multi-pass membrane protein</topology>
    </subcellularLocation>
</comment>
<evidence type="ECO:0000256" key="5">
    <source>
        <dbReference type="ARBA" id="ARBA00023136"/>
    </source>
</evidence>
<keyword evidence="5 8" id="KW-0472">Membrane</keyword>
<evidence type="ECO:0000259" key="10">
    <source>
        <dbReference type="Pfam" id="PF12704"/>
    </source>
</evidence>
<dbReference type="InterPro" id="IPR003838">
    <property type="entry name" value="ABC3_permease_C"/>
</dbReference>
<evidence type="ECO:0000256" key="8">
    <source>
        <dbReference type="SAM" id="Phobius"/>
    </source>
</evidence>
<dbReference type="HOGENOM" id="CLU_000604_8_0_11"/>
<feature type="domain" description="MacB-like periplasmic core" evidence="10">
    <location>
        <begin position="21"/>
        <end position="278"/>
    </location>
</feature>
<dbReference type="Proteomes" id="UP000007947">
    <property type="component" value="Chromosome"/>
</dbReference>
<organism evidence="11 12">
    <name type="scientific">Microlunatus phosphovorus (strain ATCC 700054 / DSM 10555 / JCM 9379 / NBRC 101784 / NCIMB 13414 / VKM Ac-1990 / NM-1)</name>
    <dbReference type="NCBI Taxonomy" id="1032480"/>
    <lineage>
        <taxon>Bacteria</taxon>
        <taxon>Bacillati</taxon>
        <taxon>Actinomycetota</taxon>
        <taxon>Actinomycetes</taxon>
        <taxon>Propionibacteriales</taxon>
        <taxon>Propionibacteriaceae</taxon>
        <taxon>Microlunatus</taxon>
    </lineage>
</organism>
<evidence type="ECO:0000256" key="6">
    <source>
        <dbReference type="ARBA" id="ARBA00038076"/>
    </source>
</evidence>
<feature type="compositionally biased region" description="Gly residues" evidence="7">
    <location>
        <begin position="72"/>
        <end position="88"/>
    </location>
</feature>
<dbReference type="OrthoDB" id="9780560at2"/>